<dbReference type="Proteomes" id="UP000017246">
    <property type="component" value="Unassembled WGS sequence"/>
</dbReference>
<dbReference type="EMBL" id="LN902842">
    <property type="protein sequence ID" value="CDS43020.1"/>
    <property type="molecule type" value="Genomic_DNA"/>
</dbReference>
<proteinExistence type="predicted"/>
<accession>A0A068YLT3</accession>
<dbReference type="AlphaFoldDB" id="A0A068YLT3"/>
<protein>
    <submittedName>
        <fullName evidence="1">Uncharacterized protein</fullName>
    </submittedName>
</protein>
<name>A0A068YLT3_ECHMU</name>
<evidence type="ECO:0000313" key="1">
    <source>
        <dbReference type="EMBL" id="CDS43020.1"/>
    </source>
</evidence>
<evidence type="ECO:0000313" key="2">
    <source>
        <dbReference type="Proteomes" id="UP000017246"/>
    </source>
</evidence>
<keyword evidence="2" id="KW-1185">Reference proteome</keyword>
<reference evidence="1" key="1">
    <citation type="journal article" date="2013" name="Nature">
        <title>The genomes of four tapeworm species reveal adaptations to parasitism.</title>
        <authorList>
            <person name="Tsai I.J."/>
            <person name="Zarowiecki M."/>
            <person name="Holroyd N."/>
            <person name="Garciarrubio A."/>
            <person name="Sanchez-Flores A."/>
            <person name="Brooks K.L."/>
            <person name="Tracey A."/>
            <person name="Bobes R.J."/>
            <person name="Fragoso G."/>
            <person name="Sciutto E."/>
            <person name="Aslett M."/>
            <person name="Beasley H."/>
            <person name="Bennett H.M."/>
            <person name="Cai J."/>
            <person name="Camicia F."/>
            <person name="Clark R."/>
            <person name="Cucher M."/>
            <person name="De Silva N."/>
            <person name="Day T.A."/>
            <person name="Deplazes P."/>
            <person name="Estrada K."/>
            <person name="Fernandez C."/>
            <person name="Holland P.W."/>
            <person name="Hou J."/>
            <person name="Hu S."/>
            <person name="Huckvale T."/>
            <person name="Hung S.S."/>
            <person name="Kamenetzky L."/>
            <person name="Keane J.A."/>
            <person name="Kiss F."/>
            <person name="Koziol U."/>
            <person name="Lambert O."/>
            <person name="Liu K."/>
            <person name="Luo X."/>
            <person name="Luo Y."/>
            <person name="Macchiaroli N."/>
            <person name="Nichol S."/>
            <person name="Paps J."/>
            <person name="Parkinson J."/>
            <person name="Pouchkina-Stantcheva N."/>
            <person name="Riddiford N."/>
            <person name="Rosenzvit M."/>
            <person name="Salinas G."/>
            <person name="Wasmuth J.D."/>
            <person name="Zamanian M."/>
            <person name="Zheng Y."/>
            <person name="Cai X."/>
            <person name="Soberon X."/>
            <person name="Olson P.D."/>
            <person name="Laclette J.P."/>
            <person name="Brehm K."/>
            <person name="Berriman M."/>
            <person name="Garciarrubio A."/>
            <person name="Bobes R.J."/>
            <person name="Fragoso G."/>
            <person name="Sanchez-Flores A."/>
            <person name="Estrada K."/>
            <person name="Cevallos M.A."/>
            <person name="Morett E."/>
            <person name="Gonzalez V."/>
            <person name="Portillo T."/>
            <person name="Ochoa-Leyva A."/>
            <person name="Jose M.V."/>
            <person name="Sciutto E."/>
            <person name="Landa A."/>
            <person name="Jimenez L."/>
            <person name="Valdes V."/>
            <person name="Carrero J.C."/>
            <person name="Larralde C."/>
            <person name="Morales-Montor J."/>
            <person name="Limon-Lason J."/>
            <person name="Soberon X."/>
            <person name="Laclette J.P."/>
        </authorList>
    </citation>
    <scope>NUCLEOTIDE SEQUENCE [LARGE SCALE GENOMIC DNA]</scope>
</reference>
<organism evidence="1 2">
    <name type="scientific">Echinococcus multilocularis</name>
    <name type="common">Fox tapeworm</name>
    <dbReference type="NCBI Taxonomy" id="6211"/>
    <lineage>
        <taxon>Eukaryota</taxon>
        <taxon>Metazoa</taxon>
        <taxon>Spiralia</taxon>
        <taxon>Lophotrochozoa</taxon>
        <taxon>Platyhelminthes</taxon>
        <taxon>Cestoda</taxon>
        <taxon>Eucestoda</taxon>
        <taxon>Cyclophyllidea</taxon>
        <taxon>Taeniidae</taxon>
        <taxon>Echinococcus</taxon>
    </lineage>
</organism>
<reference evidence="1" key="2">
    <citation type="submission" date="2015-11" db="EMBL/GenBank/DDBJ databases">
        <authorList>
            <person name="Zhang Y."/>
            <person name="Guo Z."/>
        </authorList>
    </citation>
    <scope>NUCLEOTIDE SEQUENCE</scope>
</reference>
<sequence>MTFALNRTIATGSCFVLGEGNSLQCNNNMLLPNTPPAIHWP</sequence>
<gene>
    <name evidence="1" type="ORF">EmuJ_001074700</name>
</gene>